<dbReference type="InterPro" id="IPR007624">
    <property type="entry name" value="RNA_pol_sigma70_r3"/>
</dbReference>
<dbReference type="InterPro" id="IPR000943">
    <property type="entry name" value="RNA_pol_sigma70"/>
</dbReference>
<keyword evidence="2" id="KW-0731">Sigma factor</keyword>
<proteinExistence type="predicted"/>
<protein>
    <submittedName>
        <fullName evidence="9">SigB/SigF/SigG family RNA polymerase sigma factor</fullName>
    </submittedName>
</protein>
<comment type="caution">
    <text evidence="9">The sequence shown here is derived from an EMBL/GenBank/DDBJ whole genome shotgun (WGS) entry which is preliminary data.</text>
</comment>
<dbReference type="InterPro" id="IPR013325">
    <property type="entry name" value="RNA_pol_sigma_r2"/>
</dbReference>
<feature type="domain" description="RNA polymerase sigma-70 region 2" evidence="7">
    <location>
        <begin position="63"/>
        <end position="128"/>
    </location>
</feature>
<dbReference type="InterPro" id="IPR013324">
    <property type="entry name" value="RNA_pol_sigma_r3/r4-like"/>
</dbReference>
<feature type="region of interest" description="Disordered" evidence="5">
    <location>
        <begin position="1"/>
        <end position="36"/>
    </location>
</feature>
<dbReference type="CDD" id="cd06171">
    <property type="entry name" value="Sigma70_r4"/>
    <property type="match status" value="1"/>
</dbReference>
<evidence type="ECO:0000256" key="4">
    <source>
        <dbReference type="ARBA" id="ARBA00023163"/>
    </source>
</evidence>
<evidence type="ECO:0000256" key="5">
    <source>
        <dbReference type="SAM" id="MobiDB-lite"/>
    </source>
</evidence>
<keyword evidence="1" id="KW-0805">Transcription regulation</keyword>
<feature type="domain" description="RNA polymerase sigma-70 region 3" evidence="6">
    <location>
        <begin position="138"/>
        <end position="213"/>
    </location>
</feature>
<dbReference type="PANTHER" id="PTHR30385:SF4">
    <property type="entry name" value="RNA POLYMERASE SIGMA-E FACTOR"/>
    <property type="match status" value="1"/>
</dbReference>
<name>A0ABU7KBE4_9ACTN</name>
<dbReference type="InterPro" id="IPR014284">
    <property type="entry name" value="RNA_pol_sigma-70_dom"/>
</dbReference>
<dbReference type="InterPro" id="IPR007627">
    <property type="entry name" value="RNA_pol_sigma70_r2"/>
</dbReference>
<dbReference type="InterPro" id="IPR007630">
    <property type="entry name" value="RNA_pol_sigma70_r4"/>
</dbReference>
<evidence type="ECO:0000256" key="1">
    <source>
        <dbReference type="ARBA" id="ARBA00023015"/>
    </source>
</evidence>
<dbReference type="Gene3D" id="1.20.120.1810">
    <property type="match status" value="1"/>
</dbReference>
<dbReference type="PRINTS" id="PR00046">
    <property type="entry name" value="SIGMA70FCT"/>
</dbReference>
<organism evidence="9 10">
    <name type="scientific">Nocardiopsis codii</name>
    <dbReference type="NCBI Taxonomy" id="3065942"/>
    <lineage>
        <taxon>Bacteria</taxon>
        <taxon>Bacillati</taxon>
        <taxon>Actinomycetota</taxon>
        <taxon>Actinomycetes</taxon>
        <taxon>Streptosporangiales</taxon>
        <taxon>Nocardiopsidaceae</taxon>
        <taxon>Nocardiopsis</taxon>
    </lineage>
</organism>
<dbReference type="Gene3D" id="1.20.140.160">
    <property type="match status" value="1"/>
</dbReference>
<dbReference type="Pfam" id="PF04539">
    <property type="entry name" value="Sigma70_r3"/>
    <property type="match status" value="1"/>
</dbReference>
<dbReference type="Proteomes" id="UP001356095">
    <property type="component" value="Unassembled WGS sequence"/>
</dbReference>
<evidence type="ECO:0000259" key="6">
    <source>
        <dbReference type="Pfam" id="PF04539"/>
    </source>
</evidence>
<evidence type="ECO:0000313" key="10">
    <source>
        <dbReference type="Proteomes" id="UP001356095"/>
    </source>
</evidence>
<evidence type="ECO:0000313" key="9">
    <source>
        <dbReference type="EMBL" id="MEE2039239.1"/>
    </source>
</evidence>
<dbReference type="Pfam" id="PF04545">
    <property type="entry name" value="Sigma70_r4"/>
    <property type="match status" value="1"/>
</dbReference>
<evidence type="ECO:0000256" key="3">
    <source>
        <dbReference type="ARBA" id="ARBA00023125"/>
    </source>
</evidence>
<accession>A0ABU7KBE4</accession>
<dbReference type="NCBIfam" id="TIGR02980">
    <property type="entry name" value="SigBFG"/>
    <property type="match status" value="1"/>
</dbReference>
<gene>
    <name evidence="9" type="ORF">Q8791_18650</name>
</gene>
<evidence type="ECO:0000259" key="7">
    <source>
        <dbReference type="Pfam" id="PF04542"/>
    </source>
</evidence>
<sequence>MSTTDTDAFPLHASSARRPLVPAPRRPGPGEQDPGEDLLRQFKALDRGDPRAAELHERVVAFYAPLMKRIARRYAGRGEPVEDLSQTAMVGLCKAIRGFDPERGMPFLGYLMPTATGEVKRYFRDHAWAMRVPRSAQENRIRLRHTQQEMTQELGRAPDGEELGRRLGMTPAQVDEARQVSDLYRALSLDAPDNPDSDGEECSSLEERMGQEDHHLDLVVDREALKPALARLPERERDILMLRYFHDHTQAEIAERLGYSQMHISRLLRSTLEQLREDLGLETAA</sequence>
<evidence type="ECO:0000259" key="8">
    <source>
        <dbReference type="Pfam" id="PF04545"/>
    </source>
</evidence>
<dbReference type="RefSeq" id="WP_330093015.1">
    <property type="nucleotide sequence ID" value="NZ_JAUZMY010000018.1"/>
</dbReference>
<keyword evidence="3" id="KW-0238">DNA-binding</keyword>
<dbReference type="NCBIfam" id="TIGR02937">
    <property type="entry name" value="sigma70-ECF"/>
    <property type="match status" value="1"/>
</dbReference>
<keyword evidence="10" id="KW-1185">Reference proteome</keyword>
<keyword evidence="4" id="KW-0804">Transcription</keyword>
<dbReference type="SUPFAM" id="SSF88659">
    <property type="entry name" value="Sigma3 and sigma4 domains of RNA polymerase sigma factors"/>
    <property type="match status" value="2"/>
</dbReference>
<evidence type="ECO:0000256" key="2">
    <source>
        <dbReference type="ARBA" id="ARBA00023082"/>
    </source>
</evidence>
<dbReference type="Pfam" id="PF04542">
    <property type="entry name" value="Sigma70_r2"/>
    <property type="match status" value="1"/>
</dbReference>
<reference evidence="9 10" key="1">
    <citation type="submission" date="2023-08" db="EMBL/GenBank/DDBJ databases">
        <authorList>
            <person name="Girao M."/>
            <person name="Carvalho M.F."/>
        </authorList>
    </citation>
    <scope>NUCLEOTIDE SEQUENCE [LARGE SCALE GENOMIC DNA]</scope>
    <source>
        <strain evidence="9 10">CT-R113</strain>
    </source>
</reference>
<dbReference type="PANTHER" id="PTHR30385">
    <property type="entry name" value="SIGMA FACTOR F FLAGELLAR"/>
    <property type="match status" value="1"/>
</dbReference>
<dbReference type="InterPro" id="IPR014322">
    <property type="entry name" value="RNA_pol_sigma-B/F/G"/>
</dbReference>
<dbReference type="EMBL" id="JAUZMY010000018">
    <property type="protein sequence ID" value="MEE2039239.1"/>
    <property type="molecule type" value="Genomic_DNA"/>
</dbReference>
<dbReference type="SUPFAM" id="SSF88946">
    <property type="entry name" value="Sigma2 domain of RNA polymerase sigma factors"/>
    <property type="match status" value="1"/>
</dbReference>
<feature type="domain" description="RNA polymerase sigma-70 region 4" evidence="8">
    <location>
        <begin position="228"/>
        <end position="277"/>
    </location>
</feature>